<dbReference type="EMBL" id="JAADYS010000016">
    <property type="protein sequence ID" value="KAF4472973.1"/>
    <property type="molecule type" value="Genomic_DNA"/>
</dbReference>
<name>A0A8H4PIH8_9HYPO</name>
<proteinExistence type="predicted"/>
<evidence type="ECO:0000313" key="2">
    <source>
        <dbReference type="EMBL" id="KAF4472973.1"/>
    </source>
</evidence>
<organism evidence="2 3">
    <name type="scientific">Fusarium albosuccineum</name>
    <dbReference type="NCBI Taxonomy" id="1237068"/>
    <lineage>
        <taxon>Eukaryota</taxon>
        <taxon>Fungi</taxon>
        <taxon>Dikarya</taxon>
        <taxon>Ascomycota</taxon>
        <taxon>Pezizomycotina</taxon>
        <taxon>Sordariomycetes</taxon>
        <taxon>Hypocreomycetidae</taxon>
        <taxon>Hypocreales</taxon>
        <taxon>Nectriaceae</taxon>
        <taxon>Fusarium</taxon>
        <taxon>Fusarium decemcellulare species complex</taxon>
    </lineage>
</organism>
<protein>
    <submittedName>
        <fullName evidence="2">Uncharacterized protein</fullName>
    </submittedName>
</protein>
<evidence type="ECO:0000313" key="3">
    <source>
        <dbReference type="Proteomes" id="UP000554235"/>
    </source>
</evidence>
<feature type="region of interest" description="Disordered" evidence="1">
    <location>
        <begin position="34"/>
        <end position="55"/>
    </location>
</feature>
<dbReference type="OrthoDB" id="5073606at2759"/>
<accession>A0A8H4PIH8</accession>
<dbReference type="Proteomes" id="UP000554235">
    <property type="component" value="Unassembled WGS sequence"/>
</dbReference>
<comment type="caution">
    <text evidence="2">The sequence shown here is derived from an EMBL/GenBank/DDBJ whole genome shotgun (WGS) entry which is preliminary data.</text>
</comment>
<evidence type="ECO:0000256" key="1">
    <source>
        <dbReference type="SAM" id="MobiDB-lite"/>
    </source>
</evidence>
<sequence length="299" mass="34330">MHEGRVQSEEEVGSRWNEAETWTELLSLNAQYIRQSRRSETEPNPVSSPFRDGPREDCIGATDDYMQSVLDLHKYGILSIDGSPGFNEFDRKAVEVPKMCLQSRSIPYIHFIIRDVKGKTGRFFKRLLEDERLVVEVLDGFSGQPEFGTDYKQVIFEIYRDAEQEAGLKRAQWKVEKASSGDSMDIEDYILEETKAIQKVKAADDQHIYVCFAAMKVPNDTFYCKDDGIFSREVGKIDLLRVIQKYAKEARMGSMRSSLLGRLWVGRGLLSVGRTYMMRAVLKPTGGFDLALRKRLDRR</sequence>
<dbReference type="AlphaFoldDB" id="A0A8H4PIH8"/>
<reference evidence="2 3" key="1">
    <citation type="submission" date="2020-01" db="EMBL/GenBank/DDBJ databases">
        <title>Identification and distribution of gene clusters putatively required for synthesis of sphingolipid metabolism inhibitors in phylogenetically diverse species of the filamentous fungus Fusarium.</title>
        <authorList>
            <person name="Kim H.-S."/>
            <person name="Busman M."/>
            <person name="Brown D.W."/>
            <person name="Divon H."/>
            <person name="Uhlig S."/>
            <person name="Proctor R.H."/>
        </authorList>
    </citation>
    <scope>NUCLEOTIDE SEQUENCE [LARGE SCALE GENOMIC DNA]</scope>
    <source>
        <strain evidence="2 3">NRRL 20459</strain>
    </source>
</reference>
<keyword evidence="3" id="KW-1185">Reference proteome</keyword>
<gene>
    <name evidence="2" type="ORF">FALBO_141</name>
</gene>